<dbReference type="EMBL" id="JBFXLT010000022">
    <property type="protein sequence ID" value="KAL2816558.1"/>
    <property type="molecule type" value="Genomic_DNA"/>
</dbReference>
<protein>
    <submittedName>
        <fullName evidence="1">Uncharacterized protein</fullName>
    </submittedName>
</protein>
<dbReference type="Proteomes" id="UP001610334">
    <property type="component" value="Unassembled WGS sequence"/>
</dbReference>
<name>A0ABR4HM59_9EURO</name>
<keyword evidence="2" id="KW-1185">Reference proteome</keyword>
<comment type="caution">
    <text evidence="1">The sequence shown here is derived from an EMBL/GenBank/DDBJ whole genome shotgun (WGS) entry which is preliminary data.</text>
</comment>
<reference evidence="1 2" key="1">
    <citation type="submission" date="2024-07" db="EMBL/GenBank/DDBJ databases">
        <title>Section-level genome sequencing and comparative genomics of Aspergillus sections Usti and Cavernicolus.</title>
        <authorList>
            <consortium name="Lawrence Berkeley National Laboratory"/>
            <person name="Nybo J.L."/>
            <person name="Vesth T.C."/>
            <person name="Theobald S."/>
            <person name="Frisvad J.C."/>
            <person name="Larsen T.O."/>
            <person name="Kjaerboelling I."/>
            <person name="Rothschild-Mancinelli K."/>
            <person name="Lyhne E.K."/>
            <person name="Kogle M.E."/>
            <person name="Barry K."/>
            <person name="Clum A."/>
            <person name="Na H."/>
            <person name="Ledsgaard L."/>
            <person name="Lin J."/>
            <person name="Lipzen A."/>
            <person name="Kuo A."/>
            <person name="Riley R."/>
            <person name="Mondo S."/>
            <person name="Labutti K."/>
            <person name="Haridas S."/>
            <person name="Pangalinan J."/>
            <person name="Salamov A.A."/>
            <person name="Simmons B.A."/>
            <person name="Magnuson J.K."/>
            <person name="Chen J."/>
            <person name="Drula E."/>
            <person name="Henrissat B."/>
            <person name="Wiebenga A."/>
            <person name="Lubbers R.J."/>
            <person name="Gomes A.C."/>
            <person name="Makela M.R."/>
            <person name="Stajich J."/>
            <person name="Grigoriev I.V."/>
            <person name="Mortensen U.H."/>
            <person name="De Vries R.P."/>
            <person name="Baker S.E."/>
            <person name="Andersen M.R."/>
        </authorList>
    </citation>
    <scope>NUCLEOTIDE SEQUENCE [LARGE SCALE GENOMIC DNA]</scope>
    <source>
        <strain evidence="1 2">CBS 588.65</strain>
    </source>
</reference>
<gene>
    <name evidence="1" type="ORF">BJX63DRAFT_430251</name>
</gene>
<proteinExistence type="predicted"/>
<sequence>MRTGEMEDSARLACVGKNIHSMKSRLMEGLVPLDENRWGDKGLNDPDKFEVACEYLTAVGAVFEYLSIPHTMVNMRDTFNLIEGHLGDIQRALNARRKTVLPDLPDLNLSALWEEYMRAVYSIMTSTAHSWILDRITKLKQQTLDMLIGIKNLPVGKAIAQMEHVEQRWAALTHITFMADIRPWLSMNGYKGFQPLDILPGLHNPKLDDLMVGYQLRYQELLALRLQQVDNAQNKSGEVSLKALISANTAVQDALRLEIRGQPAVALRDLPPAPWIQLLLHNREQLDQQGLDGKLYQFGFAIYRTAYNISDEDWEWVKKKVEEHVAAWGEGISGAEEVKPLLKLYWFDCKELGLDPRDNQAAKNHFLTLHEQDPYAMTLDQKTFLVLDAWAAVSYTTPEVHEPYQTTKGNLPGDFQSHLLAIDANYDPTLPPYSRTDECPGYTGHMRILGNLVFSDLYAMVARNLASIWDLWPLAMEHPQNIYTGPVAPTQLNE</sequence>
<accession>A0ABR4HM59</accession>
<evidence type="ECO:0000313" key="2">
    <source>
        <dbReference type="Proteomes" id="UP001610334"/>
    </source>
</evidence>
<organism evidence="1 2">
    <name type="scientific">Aspergillus granulosus</name>
    <dbReference type="NCBI Taxonomy" id="176169"/>
    <lineage>
        <taxon>Eukaryota</taxon>
        <taxon>Fungi</taxon>
        <taxon>Dikarya</taxon>
        <taxon>Ascomycota</taxon>
        <taxon>Pezizomycotina</taxon>
        <taxon>Eurotiomycetes</taxon>
        <taxon>Eurotiomycetidae</taxon>
        <taxon>Eurotiales</taxon>
        <taxon>Aspergillaceae</taxon>
        <taxon>Aspergillus</taxon>
        <taxon>Aspergillus subgen. Nidulantes</taxon>
    </lineage>
</organism>
<evidence type="ECO:0000313" key="1">
    <source>
        <dbReference type="EMBL" id="KAL2816558.1"/>
    </source>
</evidence>